<evidence type="ECO:0000313" key="3">
    <source>
        <dbReference type="EMBL" id="KJZ70128.1"/>
    </source>
</evidence>
<evidence type="ECO:0000256" key="1">
    <source>
        <dbReference type="SAM" id="MobiDB-lite"/>
    </source>
</evidence>
<proteinExistence type="predicted"/>
<reference evidence="3 4" key="1">
    <citation type="journal article" date="2014" name="Genome Biol. Evol.">
        <title>Comparative genomics and transcriptomics analyses reveal divergent lifestyle features of nematode endoparasitic fungus Hirsutella minnesotensis.</title>
        <authorList>
            <person name="Lai Y."/>
            <person name="Liu K."/>
            <person name="Zhang X."/>
            <person name="Zhang X."/>
            <person name="Li K."/>
            <person name="Wang N."/>
            <person name="Shu C."/>
            <person name="Wu Y."/>
            <person name="Wang C."/>
            <person name="Bushley K.E."/>
            <person name="Xiang M."/>
            <person name="Liu X."/>
        </authorList>
    </citation>
    <scope>NUCLEOTIDE SEQUENCE [LARGE SCALE GENOMIC DNA]</scope>
    <source>
        <strain evidence="3 4">3608</strain>
    </source>
</reference>
<evidence type="ECO:0000313" key="4">
    <source>
        <dbReference type="Proteomes" id="UP000054481"/>
    </source>
</evidence>
<dbReference type="OrthoDB" id="3067952at2759"/>
<accession>A0A0F7ZRS6</accession>
<dbReference type="Proteomes" id="UP000054481">
    <property type="component" value="Unassembled WGS sequence"/>
</dbReference>
<feature type="compositionally biased region" description="Polar residues" evidence="1">
    <location>
        <begin position="69"/>
        <end position="79"/>
    </location>
</feature>
<feature type="region of interest" description="Disordered" evidence="1">
    <location>
        <begin position="1"/>
        <end position="187"/>
    </location>
</feature>
<keyword evidence="4" id="KW-1185">Reference proteome</keyword>
<feature type="compositionally biased region" description="Basic residues" evidence="1">
    <location>
        <begin position="58"/>
        <end position="67"/>
    </location>
</feature>
<gene>
    <name evidence="3" type="ORF">HIM_10469</name>
</gene>
<feature type="domain" description="DUF6570" evidence="2">
    <location>
        <begin position="270"/>
        <end position="356"/>
    </location>
</feature>
<feature type="compositionally biased region" description="Basic and acidic residues" evidence="1">
    <location>
        <begin position="12"/>
        <end position="25"/>
    </location>
</feature>
<feature type="compositionally biased region" description="Basic and acidic residues" evidence="1">
    <location>
        <begin position="41"/>
        <end position="57"/>
    </location>
</feature>
<name>A0A0F7ZRS6_9HYPO</name>
<dbReference type="AlphaFoldDB" id="A0A0F7ZRS6"/>
<evidence type="ECO:0000259" key="2">
    <source>
        <dbReference type="Pfam" id="PF20209"/>
    </source>
</evidence>
<organism evidence="3 4">
    <name type="scientific">Hirsutella minnesotensis 3608</name>
    <dbReference type="NCBI Taxonomy" id="1043627"/>
    <lineage>
        <taxon>Eukaryota</taxon>
        <taxon>Fungi</taxon>
        <taxon>Dikarya</taxon>
        <taxon>Ascomycota</taxon>
        <taxon>Pezizomycotina</taxon>
        <taxon>Sordariomycetes</taxon>
        <taxon>Hypocreomycetidae</taxon>
        <taxon>Hypocreales</taxon>
        <taxon>Ophiocordycipitaceae</taxon>
        <taxon>Hirsutella</taxon>
    </lineage>
</organism>
<dbReference type="InterPro" id="IPR046700">
    <property type="entry name" value="DUF6570"/>
</dbReference>
<dbReference type="EMBL" id="KQ030646">
    <property type="protein sequence ID" value="KJZ70128.1"/>
    <property type="molecule type" value="Genomic_DNA"/>
</dbReference>
<feature type="compositionally biased region" description="Polar residues" evidence="1">
    <location>
        <begin position="168"/>
        <end position="179"/>
    </location>
</feature>
<protein>
    <recommendedName>
        <fullName evidence="2">DUF6570 domain-containing protein</fullName>
    </recommendedName>
</protein>
<sequence>MPRELPVTVSPEEVRRTLRDLESQRSHRRRSCQRPSPLIRVPHDEILRVLHDMDRRRAKDRSRRRKAQYQYTAHTQLPTNPLPRRLGEEQAPSTPPPAQPKRPPKRHTQPPATPSPKRPREEHPPPPPTPPPTHPRRSLERHTERQTSPSPRQPGAEQTLRTPPLTRPRSSLTWPQPTRESVKLQRDSVRSTLRYYNARFRAKEHASSTRSYGSQIVLPSVYGREDVAHLPLRLLLQEDPAPRTHCYAVEGSFVTFPATGDQDYPGAYSVNNIAIGYKHRYPEELNNLSPVEERLIALHAPFSYITKFTVDNKTRSGISYRKHVKGHIVVFPNKVDDLVATVLPYPLLQTVKNIHVS</sequence>
<dbReference type="Pfam" id="PF20209">
    <property type="entry name" value="DUF6570"/>
    <property type="match status" value="1"/>
</dbReference>